<feature type="binding site" evidence="9">
    <location>
        <position position="39"/>
    </location>
    <ligand>
        <name>1D-myo-inositol 1,3,4-trisphosphate</name>
        <dbReference type="ChEBI" id="CHEBI:58414"/>
    </ligand>
</feature>
<keyword evidence="8 10" id="KW-0460">Magnesium</keyword>
<dbReference type="PANTHER" id="PTHR14217">
    <property type="entry name" value="INOSITOL-TETRAKISPHOSPHATE 1-KINASE"/>
    <property type="match status" value="1"/>
</dbReference>
<keyword evidence="3" id="KW-0808">Transferase</keyword>
<evidence type="ECO:0000256" key="4">
    <source>
        <dbReference type="ARBA" id="ARBA00022723"/>
    </source>
</evidence>
<organism evidence="14">
    <name type="scientific">Chlamydomonas leiostraca</name>
    <dbReference type="NCBI Taxonomy" id="1034604"/>
    <lineage>
        <taxon>Eukaryota</taxon>
        <taxon>Viridiplantae</taxon>
        <taxon>Chlorophyta</taxon>
        <taxon>core chlorophytes</taxon>
        <taxon>Chlorophyceae</taxon>
        <taxon>CS clade</taxon>
        <taxon>Chlamydomonadales</taxon>
        <taxon>Chlamydomonadaceae</taxon>
        <taxon>Chlamydomonas</taxon>
    </lineage>
</organism>
<feature type="binding site" evidence="9">
    <location>
        <position position="368"/>
    </location>
    <ligand>
        <name>1D-myo-inositol 1,3,4-trisphosphate</name>
        <dbReference type="ChEBI" id="CHEBI:58414"/>
    </ligand>
</feature>
<feature type="compositionally biased region" description="Low complexity" evidence="11">
    <location>
        <begin position="396"/>
        <end position="417"/>
    </location>
</feature>
<dbReference type="GO" id="GO:0052726">
    <property type="term" value="F:inositol-1,3,4-trisphosphate 5-kinase activity"/>
    <property type="evidence" value="ECO:0007669"/>
    <property type="project" value="InterPro"/>
</dbReference>
<evidence type="ECO:0000256" key="11">
    <source>
        <dbReference type="SAM" id="MobiDB-lite"/>
    </source>
</evidence>
<feature type="binding site" evidence="9">
    <location>
        <position position="179"/>
    </location>
    <ligand>
        <name>1D-myo-inositol 1,3,4,6-tetrakisphosphate</name>
        <dbReference type="ChEBI" id="CHEBI:57660"/>
    </ligand>
</feature>
<evidence type="ECO:0000256" key="10">
    <source>
        <dbReference type="PIRSR" id="PIRSR038186-2"/>
    </source>
</evidence>
<dbReference type="InterPro" id="IPR040464">
    <property type="entry name" value="InsP(3)kin_ATP-grasp"/>
</dbReference>
<keyword evidence="5 9" id="KW-0547">Nucleotide-binding</keyword>
<dbReference type="Pfam" id="PF17927">
    <property type="entry name" value="Ins134_P3_kin_N"/>
    <property type="match status" value="1"/>
</dbReference>
<dbReference type="EMBL" id="HBFB01019737">
    <property type="protein sequence ID" value="CAD8683199.1"/>
    <property type="molecule type" value="Transcribed_RNA"/>
</dbReference>
<feature type="binding site" evidence="10">
    <location>
        <position position="343"/>
    </location>
    <ligand>
        <name>Mg(2+)</name>
        <dbReference type="ChEBI" id="CHEBI:18420"/>
        <label>1</label>
    </ligand>
</feature>
<dbReference type="InterPro" id="IPR041429">
    <property type="entry name" value="ITPK1_N"/>
</dbReference>
<feature type="binding site" evidence="9">
    <location>
        <position position="190"/>
    </location>
    <ligand>
        <name>1D-myo-inositol 1,3,4-trisphosphate</name>
        <dbReference type="ChEBI" id="CHEBI:58414"/>
    </ligand>
</feature>
<keyword evidence="4 10" id="KW-0479">Metal-binding</keyword>
<feature type="domain" description="Inositol 1,3,4-trisphosphate 5/6-kinase ATP-grasp" evidence="12">
    <location>
        <begin position="145"/>
        <end position="383"/>
    </location>
</feature>
<feature type="binding site" evidence="9">
    <location>
        <position position="116"/>
    </location>
    <ligand>
        <name>ATP</name>
        <dbReference type="ChEBI" id="CHEBI:30616"/>
    </ligand>
</feature>
<keyword evidence="7 9" id="KW-0067">ATP-binding</keyword>
<feature type="binding site" evidence="9">
    <location>
        <position position="246"/>
    </location>
    <ligand>
        <name>ATP</name>
        <dbReference type="ChEBI" id="CHEBI:30616"/>
    </ligand>
</feature>
<evidence type="ECO:0000256" key="2">
    <source>
        <dbReference type="ARBA" id="ARBA00011245"/>
    </source>
</evidence>
<feature type="binding site" evidence="9">
    <location>
        <begin position="220"/>
        <end position="231"/>
    </location>
    <ligand>
        <name>ATP</name>
        <dbReference type="ChEBI" id="CHEBI:30616"/>
    </ligand>
</feature>
<evidence type="ECO:0000256" key="5">
    <source>
        <dbReference type="ARBA" id="ARBA00022741"/>
    </source>
</evidence>
<feature type="binding site" evidence="10">
    <location>
        <position position="362"/>
    </location>
    <ligand>
        <name>Mg(2+)</name>
        <dbReference type="ChEBI" id="CHEBI:18420"/>
        <label>2</label>
    </ligand>
</feature>
<dbReference type="GO" id="GO:0047325">
    <property type="term" value="F:inositol-3,4,5,6-tetrakisphosphate 1-kinase activity"/>
    <property type="evidence" value="ECO:0007669"/>
    <property type="project" value="InterPro"/>
</dbReference>
<dbReference type="Gene3D" id="3.30.470.20">
    <property type="entry name" value="ATP-grasp fold, B domain"/>
    <property type="match status" value="1"/>
</dbReference>
<feature type="compositionally biased region" description="Basic and acidic residues" evidence="11">
    <location>
        <begin position="1"/>
        <end position="12"/>
    </location>
</feature>
<protein>
    <recommendedName>
        <fullName evidence="15">Inositol-tetrakisphosphate 1-kinase</fullName>
    </recommendedName>
</protein>
<evidence type="ECO:0000259" key="13">
    <source>
        <dbReference type="Pfam" id="PF17927"/>
    </source>
</evidence>
<feature type="binding site" evidence="10">
    <location>
        <position position="362"/>
    </location>
    <ligand>
        <name>Mg(2+)</name>
        <dbReference type="ChEBI" id="CHEBI:18420"/>
        <label>1</label>
    </ligand>
</feature>
<evidence type="ECO:0000259" key="12">
    <source>
        <dbReference type="Pfam" id="PF05770"/>
    </source>
</evidence>
<comment type="similarity">
    <text evidence="1">Belongs to the ITPK1 family.</text>
</comment>
<dbReference type="Pfam" id="PF05770">
    <property type="entry name" value="Ins134_P3_kin"/>
    <property type="match status" value="1"/>
</dbReference>
<dbReference type="Gene3D" id="3.40.50.11370">
    <property type="match status" value="1"/>
</dbReference>
<dbReference type="GO" id="GO:0005737">
    <property type="term" value="C:cytoplasm"/>
    <property type="evidence" value="ECO:0007669"/>
    <property type="project" value="TreeGrafter"/>
</dbReference>
<evidence type="ECO:0000256" key="7">
    <source>
        <dbReference type="ARBA" id="ARBA00022840"/>
    </source>
</evidence>
<dbReference type="InterPro" id="IPR008656">
    <property type="entry name" value="Inositol_tetrakis-P_1-kinase"/>
</dbReference>
<keyword evidence="6" id="KW-0418">Kinase</keyword>
<dbReference type="PANTHER" id="PTHR14217:SF39">
    <property type="entry name" value="INOSITOL-TETRAKISPHOSPHATE 1-KINASE 3"/>
    <property type="match status" value="1"/>
</dbReference>
<sequence>MDDNYDHERNGQVHENAASTSAPSDRRHLRVGCALLPKKVSRYLTPAMIETAAAQGIELCLIDYRRPLQEQGLFDGIVHKLRPNKEWESNLLEYTRQHPEVTVIDHVDGIKTLQNRSTMLFPLQGEGIVVKPTNGRGGDGAGCARVQAPVQVEIGEGTTLEEAQQLLRQAGLTTPLLVKPLWSDGREGSHGLAVLHDLSVLGKLLSGHISSDLKPPLVVQQFVEHGGVLFKVYVLGARTVVSKRPSLGNSYLGIEARRKGVLQLPRISCKSVYSQSAPDLLQLPQSPGAGGAESMAAAVAAAARAHAEQEDDHPGHCLPPDWVTHALAGALRRRLGLQLFNFDLICPEEQGHPQERLYYVIDINYFPGVDKIPDFERVFVEFLRAACTGSGGVNGAAQPPQQAQPQAQAQQPAQQQQHTGGVKEAVAAPA</sequence>
<feature type="binding site" evidence="9">
    <location>
        <position position="364"/>
    </location>
    <ligand>
        <name>1D-myo-inositol 1,3,4-trisphosphate</name>
        <dbReference type="ChEBI" id="CHEBI:58414"/>
    </ligand>
</feature>
<evidence type="ECO:0000256" key="3">
    <source>
        <dbReference type="ARBA" id="ARBA00022679"/>
    </source>
</evidence>
<evidence type="ECO:0000256" key="8">
    <source>
        <dbReference type="ARBA" id="ARBA00022842"/>
    </source>
</evidence>
<dbReference type="AlphaFoldDB" id="A0A7S0RNW4"/>
<dbReference type="GO" id="GO:0052725">
    <property type="term" value="F:inositol-1,3,4-trisphosphate 6-kinase activity"/>
    <property type="evidence" value="ECO:0007669"/>
    <property type="project" value="InterPro"/>
</dbReference>
<dbReference type="SUPFAM" id="SSF56059">
    <property type="entry name" value="Glutathione synthetase ATP-binding domain-like"/>
    <property type="match status" value="1"/>
</dbReference>
<feature type="domain" description="Inositol-tetrakisphosphate 1-kinase N-terminal" evidence="13">
    <location>
        <begin position="30"/>
        <end position="110"/>
    </location>
</feature>
<feature type="region of interest" description="Disordered" evidence="11">
    <location>
        <begin position="392"/>
        <end position="430"/>
    </location>
</feature>
<comment type="cofactor">
    <cofactor evidence="10">
        <name>Mg(2+)</name>
        <dbReference type="ChEBI" id="CHEBI:18420"/>
    </cofactor>
    <text evidence="10">Binds 2 magnesium ions per subunit.</text>
</comment>
<evidence type="ECO:0000256" key="1">
    <source>
        <dbReference type="ARBA" id="ARBA00009601"/>
    </source>
</evidence>
<feature type="binding site" evidence="10">
    <location>
        <position position="364"/>
    </location>
    <ligand>
        <name>Mg(2+)</name>
        <dbReference type="ChEBI" id="CHEBI:18420"/>
        <label>2</label>
    </ligand>
</feature>
<feature type="region of interest" description="Disordered" evidence="11">
    <location>
        <begin position="1"/>
        <end position="25"/>
    </location>
</feature>
<proteinExistence type="inferred from homology"/>
<feature type="binding site" evidence="9">
    <location>
        <position position="231"/>
    </location>
    <ligand>
        <name>1D-myo-inositol 1,3,4-trisphosphate</name>
        <dbReference type="ChEBI" id="CHEBI:58414"/>
    </ligand>
</feature>
<evidence type="ECO:0008006" key="15">
    <source>
        <dbReference type="Google" id="ProtNLM"/>
    </source>
</evidence>
<dbReference type="GO" id="GO:0005524">
    <property type="term" value="F:ATP binding"/>
    <property type="evidence" value="ECO:0007669"/>
    <property type="project" value="UniProtKB-KW"/>
</dbReference>
<name>A0A7S0RNW4_9CHLO</name>
<evidence type="ECO:0000313" key="14">
    <source>
        <dbReference type="EMBL" id="CAD8683199.1"/>
    </source>
</evidence>
<dbReference type="GO" id="GO:0000287">
    <property type="term" value="F:magnesium ion binding"/>
    <property type="evidence" value="ECO:0007669"/>
    <property type="project" value="InterPro"/>
</dbReference>
<accession>A0A7S0RNW4</accession>
<dbReference type="Gene3D" id="3.30.1490.220">
    <property type="match status" value="1"/>
</dbReference>
<gene>
    <name evidence="14" type="ORF">CLEI1391_LOCUS11095</name>
</gene>
<reference evidence="14" key="1">
    <citation type="submission" date="2021-01" db="EMBL/GenBank/DDBJ databases">
        <authorList>
            <person name="Corre E."/>
            <person name="Pelletier E."/>
            <person name="Niang G."/>
            <person name="Scheremetjew M."/>
            <person name="Finn R."/>
            <person name="Kale V."/>
            <person name="Holt S."/>
            <person name="Cochrane G."/>
            <person name="Meng A."/>
            <person name="Brown T."/>
            <person name="Cohen L."/>
        </authorList>
    </citation>
    <scope>NUCLEOTIDE SEQUENCE</scope>
    <source>
        <strain evidence="14">SAG 11-49</strain>
    </source>
</reference>
<dbReference type="GO" id="GO:0032957">
    <property type="term" value="P:inositol trisphosphate metabolic process"/>
    <property type="evidence" value="ECO:0007669"/>
    <property type="project" value="InterPro"/>
</dbReference>
<evidence type="ECO:0000256" key="9">
    <source>
        <dbReference type="PIRSR" id="PIRSR038186-1"/>
    </source>
</evidence>
<evidence type="ECO:0000256" key="6">
    <source>
        <dbReference type="ARBA" id="ARBA00022777"/>
    </source>
</evidence>
<dbReference type="PIRSF" id="PIRSF038186">
    <property type="entry name" value="ITPK"/>
    <property type="match status" value="1"/>
</dbReference>
<feature type="binding site" evidence="9">
    <location>
        <position position="80"/>
    </location>
    <ligand>
        <name>1D-myo-inositol 1,3,4-trisphosphate</name>
        <dbReference type="ChEBI" id="CHEBI:58414"/>
    </ligand>
</feature>
<comment type="subunit">
    <text evidence="2">Monomer.</text>
</comment>